<dbReference type="InterPro" id="IPR013785">
    <property type="entry name" value="Aldolase_TIM"/>
</dbReference>
<dbReference type="SUPFAM" id="SSF51569">
    <property type="entry name" value="Aldolase"/>
    <property type="match status" value="1"/>
</dbReference>
<dbReference type="PANTHER" id="PTHR21089">
    <property type="entry name" value="SHIKIMATE DEHYDROGENASE"/>
    <property type="match status" value="1"/>
</dbReference>
<dbReference type="PANTHER" id="PTHR21089:SF9">
    <property type="entry name" value="SHIKIMATE DEHYDROGENASE-LIKE PROTEIN HI_0607"/>
    <property type="match status" value="1"/>
</dbReference>
<dbReference type="Gene3D" id="3.40.50.720">
    <property type="entry name" value="NAD(P)-binding Rossmann-like Domain"/>
    <property type="match status" value="1"/>
</dbReference>
<dbReference type="Pfam" id="PF01487">
    <property type="entry name" value="DHquinase_I"/>
    <property type="match status" value="1"/>
</dbReference>
<evidence type="ECO:0000313" key="4">
    <source>
        <dbReference type="Proteomes" id="UP000664417"/>
    </source>
</evidence>
<comment type="caution">
    <text evidence="3">The sequence shown here is derived from an EMBL/GenBank/DDBJ whole genome shotgun (WGS) entry which is preliminary data.</text>
</comment>
<dbReference type="InterPro" id="IPR046346">
    <property type="entry name" value="Aminoacid_DH-like_N_sf"/>
</dbReference>
<dbReference type="GO" id="GO:0005829">
    <property type="term" value="C:cytosol"/>
    <property type="evidence" value="ECO:0007669"/>
    <property type="project" value="TreeGrafter"/>
</dbReference>
<keyword evidence="4" id="KW-1185">Reference proteome</keyword>
<dbReference type="Proteomes" id="UP000664417">
    <property type="component" value="Unassembled WGS sequence"/>
</dbReference>
<dbReference type="EMBL" id="JAFREP010000031">
    <property type="protein sequence ID" value="MBO1322074.1"/>
    <property type="molecule type" value="Genomic_DNA"/>
</dbReference>
<accession>A0A8J7QDD6</accession>
<dbReference type="SUPFAM" id="SSF53223">
    <property type="entry name" value="Aminoacid dehydrogenase-like, N-terminal domain"/>
    <property type="match status" value="1"/>
</dbReference>
<proteinExistence type="predicted"/>
<dbReference type="CDD" id="cd00502">
    <property type="entry name" value="DHQase_I"/>
    <property type="match status" value="1"/>
</dbReference>
<protein>
    <submittedName>
        <fullName evidence="3">Type I 3-dehydroquinate dehydratase</fullName>
    </submittedName>
</protein>
<name>A0A8J7QDD6_9BACT</name>
<dbReference type="AlphaFoldDB" id="A0A8J7QDD6"/>
<dbReference type="InterPro" id="IPR001381">
    <property type="entry name" value="DHquinase_I"/>
</dbReference>
<evidence type="ECO:0000259" key="2">
    <source>
        <dbReference type="Pfam" id="PF08501"/>
    </source>
</evidence>
<dbReference type="GO" id="GO:0004764">
    <property type="term" value="F:shikimate 3-dehydrogenase (NADP+) activity"/>
    <property type="evidence" value="ECO:0007669"/>
    <property type="project" value="InterPro"/>
</dbReference>
<keyword evidence="1" id="KW-0560">Oxidoreductase</keyword>
<dbReference type="InterPro" id="IPR036291">
    <property type="entry name" value="NAD(P)-bd_dom_sf"/>
</dbReference>
<evidence type="ECO:0000256" key="1">
    <source>
        <dbReference type="ARBA" id="ARBA00023002"/>
    </source>
</evidence>
<organism evidence="3 4">
    <name type="scientific">Acanthopleuribacter pedis</name>
    <dbReference type="NCBI Taxonomy" id="442870"/>
    <lineage>
        <taxon>Bacteria</taxon>
        <taxon>Pseudomonadati</taxon>
        <taxon>Acidobacteriota</taxon>
        <taxon>Holophagae</taxon>
        <taxon>Acanthopleuribacterales</taxon>
        <taxon>Acanthopleuribacteraceae</taxon>
        <taxon>Acanthopleuribacter</taxon>
    </lineage>
</organism>
<dbReference type="RefSeq" id="WP_207862046.1">
    <property type="nucleotide sequence ID" value="NZ_JAFREP010000031.1"/>
</dbReference>
<dbReference type="InterPro" id="IPR013708">
    <property type="entry name" value="Shikimate_DH-bd_N"/>
</dbReference>
<dbReference type="Gene3D" id="3.40.50.10860">
    <property type="entry name" value="Leucine Dehydrogenase, chain A, domain 1"/>
    <property type="match status" value="1"/>
</dbReference>
<dbReference type="InterPro" id="IPR022893">
    <property type="entry name" value="Shikimate_DH_fam"/>
</dbReference>
<evidence type="ECO:0000313" key="3">
    <source>
        <dbReference type="EMBL" id="MBO1322074.1"/>
    </source>
</evidence>
<feature type="domain" description="Shikimate dehydrogenase substrate binding N-terminal" evidence="2">
    <location>
        <begin position="223"/>
        <end position="305"/>
    </location>
</feature>
<dbReference type="Gene3D" id="3.20.20.70">
    <property type="entry name" value="Aldolase class I"/>
    <property type="match status" value="1"/>
</dbReference>
<reference evidence="3" key="1">
    <citation type="submission" date="2021-03" db="EMBL/GenBank/DDBJ databases">
        <authorList>
            <person name="Wang G."/>
        </authorList>
    </citation>
    <scope>NUCLEOTIDE SEQUENCE</scope>
    <source>
        <strain evidence="3">KCTC 12899</strain>
    </source>
</reference>
<dbReference type="GO" id="GO:0050661">
    <property type="term" value="F:NADP binding"/>
    <property type="evidence" value="ECO:0007669"/>
    <property type="project" value="TreeGrafter"/>
</dbReference>
<dbReference type="GO" id="GO:0019632">
    <property type="term" value="P:shikimate metabolic process"/>
    <property type="evidence" value="ECO:0007669"/>
    <property type="project" value="TreeGrafter"/>
</dbReference>
<dbReference type="Pfam" id="PF08501">
    <property type="entry name" value="Shikimate_dh_N"/>
    <property type="match status" value="1"/>
</dbReference>
<dbReference type="SUPFAM" id="SSF51735">
    <property type="entry name" value="NAD(P)-binding Rossmann-fold domains"/>
    <property type="match status" value="1"/>
</dbReference>
<gene>
    <name evidence="3" type="ORF">J3U88_26595</name>
</gene>
<dbReference type="GO" id="GO:0009423">
    <property type="term" value="P:chorismate biosynthetic process"/>
    <property type="evidence" value="ECO:0007669"/>
    <property type="project" value="TreeGrafter"/>
</dbReference>
<sequence length="470" mass="50484">MLCVSLTPHDLPFAPARTDPALAVEVRLDHFDQAVDAAGLRAATAGPLLATFRSEHHLGRAAAADRDGSGWEQRLACLKAGFDWIDLELDENDLDDKIAAVHAAGKKVVLSHHSLSVGVDLEPFLERALATRADILKIIGTGGATADFATQRRLYQRAGTRPLVHFFMGADYYASRVLSLRYGAPFTFVAKSEAAAVAPGQVSISRMRDLFGDRGGPFEAFAVLGLPIAHSRSPGYHTPLLRSINQNALFVPLPGETDADLALLLQTFPELRGAAVTKPLKEAAARRADRFVHPEAADLGAVNTLLRDGSTWSAANTDYLAMETLLEDVVPAGRTVRVLGYGGLGKAVVAACLKLGLPVEVTNRSAEKCRDLPAQARFLAWETRHEAGAYALVQATSVGMAPHDAMSPLERVPEGVAVVMETIYNPAVTQLMKQAEAAGARVLDGMLLFEKQAEIQNRLFRETLTADIGN</sequence>
<dbReference type="GO" id="GO:0003855">
    <property type="term" value="F:3-dehydroquinate dehydratase activity"/>
    <property type="evidence" value="ECO:0007669"/>
    <property type="project" value="InterPro"/>
</dbReference>